<organism evidence="1 2">
    <name type="scientific">Acidithiobacillus concretivorus</name>
    <dbReference type="NCBI Taxonomy" id="3063952"/>
    <lineage>
        <taxon>Bacteria</taxon>
        <taxon>Pseudomonadati</taxon>
        <taxon>Pseudomonadota</taxon>
        <taxon>Acidithiobacillia</taxon>
        <taxon>Acidithiobacillales</taxon>
        <taxon>Acidithiobacillaceae</taxon>
        <taxon>Acidithiobacillus</taxon>
    </lineage>
</organism>
<evidence type="ECO:0000313" key="1">
    <source>
        <dbReference type="EMBL" id="MBU2739628.1"/>
    </source>
</evidence>
<comment type="caution">
    <text evidence="1">The sequence shown here is derived from an EMBL/GenBank/DDBJ whole genome shotgun (WGS) entry which is preliminary data.</text>
</comment>
<dbReference type="Proteomes" id="UP001197028">
    <property type="component" value="Unassembled WGS sequence"/>
</dbReference>
<evidence type="ECO:0000313" key="2">
    <source>
        <dbReference type="Proteomes" id="UP001197028"/>
    </source>
</evidence>
<gene>
    <name evidence="1" type="ORF">HJG40_12715</name>
</gene>
<name>A0ABS5ZSH9_9PROT</name>
<proteinExistence type="predicted"/>
<accession>A0ABS5ZSH9</accession>
<protein>
    <submittedName>
        <fullName evidence="1">Uncharacterized protein</fullName>
    </submittedName>
</protein>
<sequence>MDTRALLPIMVRRPPMRPVTAMHPLLGLTDMGPVDAAGRAVMIAVISGCSPRGIYGEDAGDIRKNHMSLVDTTGWRSARPGASEAVLPLDPVFRQKRPL</sequence>
<keyword evidence="2" id="KW-1185">Reference proteome</keyword>
<reference evidence="1 2" key="1">
    <citation type="journal article" date="2021" name="ISME J.">
        <title>Genomic evolution of the class Acidithiobacillia: deep-branching Proteobacteria living in extreme acidic conditions.</title>
        <authorList>
            <person name="Moya-Beltran A."/>
            <person name="Beard S."/>
            <person name="Rojas-Villalobos C."/>
            <person name="Issotta F."/>
            <person name="Gallardo Y."/>
            <person name="Ulloa R."/>
            <person name="Giaveno A."/>
            <person name="Degli Esposti M."/>
            <person name="Johnson D.B."/>
            <person name="Quatrini R."/>
        </authorList>
    </citation>
    <scope>NUCLEOTIDE SEQUENCE [LARGE SCALE GENOMIC DNA]</scope>
    <source>
        <strain evidence="1 2">ATCC 19703</strain>
    </source>
</reference>
<dbReference type="EMBL" id="JABELD010000115">
    <property type="protein sequence ID" value="MBU2739628.1"/>
    <property type="molecule type" value="Genomic_DNA"/>
</dbReference>